<dbReference type="InterPro" id="IPR011042">
    <property type="entry name" value="6-blade_b-propeller_TolB-like"/>
</dbReference>
<gene>
    <name evidence="2" type="ORF">B4102_3360</name>
</gene>
<dbReference type="Pfam" id="PF07995">
    <property type="entry name" value="GSDH"/>
    <property type="match status" value="1"/>
</dbReference>
<feature type="domain" description="Glucose/Sorbosone dehydrogenase" evidence="1">
    <location>
        <begin position="111"/>
        <end position="403"/>
    </location>
</feature>
<keyword evidence="3" id="KW-1185">Reference proteome</keyword>
<dbReference type="STRING" id="46224.B4102_3360"/>
<sequence>MKPVLEKIGCEKERVEIRAQVHETVGCEKEKQRNLSSSARIRKINKGIRLSIDEIVDRNISKWRGLKLIRGILIFVFILLTACSNQPEKENSFEAEKTITNQQPQPILQKLNVPWAMAKHKDTFYISERDGTIVSWNETTNQLHRSQVKTTKPIHHEGEGGFLGIELTPNFEESHQAYAYHTYQENGNTFNRVIRIQKNGETWDEVASLLEDIPGSTIHNGGRIKIGPDQKLYVTIGDAAVPENAQNLNSLSGKILRMELDGRIPSDNPFKNSYVYTYGHRNPQGLAWDEHGTMYSTEHGQNAHDEINLINPGANYGWPIIEGNARQQGMETPIFQTGNTTWAPSGIQYKDGKLYIATLRGEKLRIFDLKEKSSTFVRGDFGRIRDVYIEGNNLYFISNNLDGRGTPAADDDQLWKIDIKEIK</sequence>
<dbReference type="InterPro" id="IPR011041">
    <property type="entry name" value="Quinoprot_gluc/sorb_DH_b-prop"/>
</dbReference>
<dbReference type="PATRIC" id="fig|46224.3.peg.3496"/>
<dbReference type="PANTHER" id="PTHR19328">
    <property type="entry name" value="HEDGEHOG-INTERACTING PROTEIN"/>
    <property type="match status" value="1"/>
</dbReference>
<accession>A0A150KTX6</accession>
<protein>
    <recommendedName>
        <fullName evidence="1">Glucose/Sorbosone dehydrogenase domain-containing protein</fullName>
    </recommendedName>
</protein>
<dbReference type="RefSeq" id="WP_084347700.1">
    <property type="nucleotide sequence ID" value="NZ_LQYN01000068.1"/>
</dbReference>
<dbReference type="SUPFAM" id="SSF50952">
    <property type="entry name" value="Soluble quinoprotein glucose dehydrogenase"/>
    <property type="match status" value="1"/>
</dbReference>
<organism evidence="2 3">
    <name type="scientific">Heyndrickxia sporothermodurans</name>
    <dbReference type="NCBI Taxonomy" id="46224"/>
    <lineage>
        <taxon>Bacteria</taxon>
        <taxon>Bacillati</taxon>
        <taxon>Bacillota</taxon>
        <taxon>Bacilli</taxon>
        <taxon>Bacillales</taxon>
        <taxon>Bacillaceae</taxon>
        <taxon>Heyndrickxia</taxon>
    </lineage>
</organism>
<dbReference type="EMBL" id="LQYN01000068">
    <property type="protein sequence ID" value="KYD03510.1"/>
    <property type="molecule type" value="Genomic_DNA"/>
</dbReference>
<reference evidence="2 3" key="1">
    <citation type="submission" date="2016-01" db="EMBL/GenBank/DDBJ databases">
        <title>Genome Sequences of Twelve Sporeforming Bacillus Species Isolated from Foods.</title>
        <authorList>
            <person name="Berendsen E.M."/>
            <person name="Wells-Bennik M.H."/>
            <person name="Krawcyk A.O."/>
            <person name="De Jong A."/>
            <person name="Holsappel S."/>
            <person name="Eijlander R.T."/>
            <person name="Kuipers O.P."/>
        </authorList>
    </citation>
    <scope>NUCLEOTIDE SEQUENCE [LARGE SCALE GENOMIC DNA]</scope>
    <source>
        <strain evidence="2 3">B4102</strain>
    </source>
</reference>
<dbReference type="OrthoDB" id="9770043at2"/>
<comment type="caution">
    <text evidence="2">The sequence shown here is derived from an EMBL/GenBank/DDBJ whole genome shotgun (WGS) entry which is preliminary data.</text>
</comment>
<evidence type="ECO:0000259" key="1">
    <source>
        <dbReference type="Pfam" id="PF07995"/>
    </source>
</evidence>
<evidence type="ECO:0000313" key="2">
    <source>
        <dbReference type="EMBL" id="KYD03510.1"/>
    </source>
</evidence>
<dbReference type="AlphaFoldDB" id="A0A150KTX6"/>
<dbReference type="Proteomes" id="UP000075666">
    <property type="component" value="Unassembled WGS sequence"/>
</dbReference>
<evidence type="ECO:0000313" key="3">
    <source>
        <dbReference type="Proteomes" id="UP000075666"/>
    </source>
</evidence>
<dbReference type="Gene3D" id="2.120.10.30">
    <property type="entry name" value="TolB, C-terminal domain"/>
    <property type="match status" value="1"/>
</dbReference>
<proteinExistence type="predicted"/>
<dbReference type="InterPro" id="IPR012938">
    <property type="entry name" value="Glc/Sorbosone_DH"/>
</dbReference>
<dbReference type="PANTHER" id="PTHR19328:SF13">
    <property type="entry name" value="HIPL1 PROTEIN"/>
    <property type="match status" value="1"/>
</dbReference>
<name>A0A150KTX6_9BACI</name>